<accession>A0A1I1GQE0</accession>
<dbReference type="Pfam" id="PF00188">
    <property type="entry name" value="CAP"/>
    <property type="match status" value="1"/>
</dbReference>
<dbReference type="EMBL" id="FOLQ01000001">
    <property type="protein sequence ID" value="SFC13502.1"/>
    <property type="molecule type" value="Genomic_DNA"/>
</dbReference>
<dbReference type="SUPFAM" id="SSF55797">
    <property type="entry name" value="PR-1-like"/>
    <property type="match status" value="1"/>
</dbReference>
<dbReference type="InterPro" id="IPR035940">
    <property type="entry name" value="CAP_sf"/>
</dbReference>
<organism evidence="3 4">
    <name type="scientific">Spirosoma endophyticum</name>
    <dbReference type="NCBI Taxonomy" id="662367"/>
    <lineage>
        <taxon>Bacteria</taxon>
        <taxon>Pseudomonadati</taxon>
        <taxon>Bacteroidota</taxon>
        <taxon>Cytophagia</taxon>
        <taxon>Cytophagales</taxon>
        <taxon>Cytophagaceae</taxon>
        <taxon>Spirosoma</taxon>
    </lineage>
</organism>
<evidence type="ECO:0000256" key="1">
    <source>
        <dbReference type="SAM" id="SignalP"/>
    </source>
</evidence>
<dbReference type="AlphaFoldDB" id="A0A1I1GQE0"/>
<feature type="chain" id="PRO_5011795684" evidence="1">
    <location>
        <begin position="24"/>
        <end position="175"/>
    </location>
</feature>
<evidence type="ECO:0000313" key="3">
    <source>
        <dbReference type="EMBL" id="SFC13502.1"/>
    </source>
</evidence>
<name>A0A1I1GQE0_9BACT</name>
<sequence length="175" mass="19504">MNLRRIGFIACLLPTLTLGLDFAAPSRGGSLTRPINQTLQVKREIDNIFEATNAVRAAKSRALLHKDPKLMTAAQQYAELMAARDEMSHTIGGLSLVDKAQRVGYVYRTVRENIALNTDLDGQFVVYEQWMKSKGHRQNMLANDISDIGVGVAGPSKRTKRYYYCQIFGAPLSNQ</sequence>
<dbReference type="InterPro" id="IPR014044">
    <property type="entry name" value="CAP_dom"/>
</dbReference>
<dbReference type="PANTHER" id="PTHR31157:SF1">
    <property type="entry name" value="SCP DOMAIN-CONTAINING PROTEIN"/>
    <property type="match status" value="1"/>
</dbReference>
<dbReference type="Gene3D" id="3.40.33.10">
    <property type="entry name" value="CAP"/>
    <property type="match status" value="1"/>
</dbReference>
<keyword evidence="4" id="KW-1185">Reference proteome</keyword>
<proteinExistence type="predicted"/>
<feature type="signal peptide" evidence="1">
    <location>
        <begin position="1"/>
        <end position="23"/>
    </location>
</feature>
<dbReference type="STRING" id="662367.SAMN05216167_101527"/>
<evidence type="ECO:0000259" key="2">
    <source>
        <dbReference type="Pfam" id="PF00188"/>
    </source>
</evidence>
<dbReference type="Proteomes" id="UP000198598">
    <property type="component" value="Unassembled WGS sequence"/>
</dbReference>
<evidence type="ECO:0000313" key="4">
    <source>
        <dbReference type="Proteomes" id="UP000198598"/>
    </source>
</evidence>
<protein>
    <submittedName>
        <fullName evidence="3">Uncharacterized conserved protein YkwD, contains CAP (CSP/antigen 5/PR1) domain</fullName>
    </submittedName>
</protein>
<feature type="domain" description="SCP" evidence="2">
    <location>
        <begin position="50"/>
        <end position="166"/>
    </location>
</feature>
<gene>
    <name evidence="3" type="ORF">SAMN05216167_101527</name>
</gene>
<dbReference type="CDD" id="cd05379">
    <property type="entry name" value="CAP_bacterial"/>
    <property type="match status" value="1"/>
</dbReference>
<dbReference type="RefSeq" id="WP_093822876.1">
    <property type="nucleotide sequence ID" value="NZ_FOLQ01000001.1"/>
</dbReference>
<reference evidence="3 4" key="1">
    <citation type="submission" date="2016-10" db="EMBL/GenBank/DDBJ databases">
        <authorList>
            <person name="de Groot N.N."/>
        </authorList>
    </citation>
    <scope>NUCLEOTIDE SEQUENCE [LARGE SCALE GENOMIC DNA]</scope>
    <source>
        <strain evidence="3 4">DSM 26130</strain>
    </source>
</reference>
<dbReference type="PANTHER" id="PTHR31157">
    <property type="entry name" value="SCP DOMAIN-CONTAINING PROTEIN"/>
    <property type="match status" value="1"/>
</dbReference>
<dbReference type="OrthoDB" id="982527at2"/>
<keyword evidence="1" id="KW-0732">Signal</keyword>